<dbReference type="CDD" id="cd05157">
    <property type="entry name" value="ETNK_euk"/>
    <property type="match status" value="1"/>
</dbReference>
<reference evidence="6" key="1">
    <citation type="submission" date="2022-01" db="EMBL/GenBank/DDBJ databases">
        <authorList>
            <person name="King R."/>
        </authorList>
    </citation>
    <scope>NUCLEOTIDE SEQUENCE</scope>
</reference>
<dbReference type="Gene3D" id="3.90.1200.10">
    <property type="match status" value="1"/>
</dbReference>
<dbReference type="SUPFAM" id="SSF56112">
    <property type="entry name" value="Protein kinase-like (PK-like)"/>
    <property type="match status" value="1"/>
</dbReference>
<keyword evidence="1" id="KW-0594">Phospholipid biosynthesis</keyword>
<dbReference type="PANTHER" id="PTHR22603">
    <property type="entry name" value="CHOLINE/ETHANOALAMINE KINASE"/>
    <property type="match status" value="1"/>
</dbReference>
<evidence type="ECO:0000313" key="7">
    <source>
        <dbReference type="Proteomes" id="UP001153620"/>
    </source>
</evidence>
<accession>A0A9N9WZJ3</accession>
<evidence type="ECO:0000256" key="1">
    <source>
        <dbReference type="ARBA" id="ARBA00023209"/>
    </source>
</evidence>
<dbReference type="GO" id="GO:0005737">
    <property type="term" value="C:cytoplasm"/>
    <property type="evidence" value="ECO:0007669"/>
    <property type="project" value="TreeGrafter"/>
</dbReference>
<gene>
    <name evidence="6" type="ORF">CHIRRI_LOCUS15133</name>
</gene>
<dbReference type="OrthoDB" id="10267235at2759"/>
<evidence type="ECO:0000313" key="6">
    <source>
        <dbReference type="EMBL" id="CAG9812328.1"/>
    </source>
</evidence>
<sequence length="340" mass="39697">MNSDFKIKIDANNFEEAIVKILKEIRSNWIDKEINFKVFSEGITNKLVGTYCNSVSEMILFRINGNKTEILIDRSAEIINMKLLNKYGFAPEIYATFLNGICYEFIPGVILNTETVKEPTIWKLIATQMAKMHKIPLSNQQKYGDPMIKRVGLTYLDLIPDKFSDNEINERISNIFPSKSDLKQQFAFLMDILQSSNSQIVFCHNDLLLSNIIYTSDTSKISLIDFEYAEPNYQAFDIGNHFAKMSGASSDSFIDYSRFPTKDFQMKWLKYYLREFYGQKDVSTLEIEKLYEDVKKFVASSHFLWTCWCLIQAEISGIKFDFVKLAKTYYNEYLYRKNQL</sequence>
<comment type="pathway">
    <text evidence="3">Phospholipid metabolism; phosphatidylethanolamine biosynthesis; phosphatidylethanolamine from ethanolamine: step 1/3.</text>
</comment>
<dbReference type="EMBL" id="OU895880">
    <property type="protein sequence ID" value="CAG9812328.1"/>
    <property type="molecule type" value="Genomic_DNA"/>
</dbReference>
<evidence type="ECO:0000256" key="2">
    <source>
        <dbReference type="ARBA" id="ARBA00023264"/>
    </source>
</evidence>
<name>A0A9N9WZJ3_9DIPT</name>
<evidence type="ECO:0000256" key="5">
    <source>
        <dbReference type="ARBA" id="ARBA00038874"/>
    </source>
</evidence>
<reference evidence="6" key="2">
    <citation type="submission" date="2022-10" db="EMBL/GenBank/DDBJ databases">
        <authorList>
            <consortium name="ENA_rothamsted_submissions"/>
            <consortium name="culmorum"/>
            <person name="King R."/>
        </authorList>
    </citation>
    <scope>NUCLEOTIDE SEQUENCE</scope>
</reference>
<evidence type="ECO:0000256" key="3">
    <source>
        <dbReference type="ARBA" id="ARBA00037883"/>
    </source>
</evidence>
<dbReference type="Pfam" id="PF01633">
    <property type="entry name" value="Choline_kinase"/>
    <property type="match status" value="1"/>
</dbReference>
<keyword evidence="7" id="KW-1185">Reference proteome</keyword>
<comment type="similarity">
    <text evidence="4">Belongs to the choline/ethanolamine kinase family.</text>
</comment>
<dbReference type="GO" id="GO:0004305">
    <property type="term" value="F:ethanolamine kinase activity"/>
    <property type="evidence" value="ECO:0007669"/>
    <property type="project" value="UniProtKB-EC"/>
</dbReference>
<dbReference type="InterPro" id="IPR011009">
    <property type="entry name" value="Kinase-like_dom_sf"/>
</dbReference>
<organism evidence="6 7">
    <name type="scientific">Chironomus riparius</name>
    <dbReference type="NCBI Taxonomy" id="315576"/>
    <lineage>
        <taxon>Eukaryota</taxon>
        <taxon>Metazoa</taxon>
        <taxon>Ecdysozoa</taxon>
        <taxon>Arthropoda</taxon>
        <taxon>Hexapoda</taxon>
        <taxon>Insecta</taxon>
        <taxon>Pterygota</taxon>
        <taxon>Neoptera</taxon>
        <taxon>Endopterygota</taxon>
        <taxon>Diptera</taxon>
        <taxon>Nematocera</taxon>
        <taxon>Chironomoidea</taxon>
        <taxon>Chironomidae</taxon>
        <taxon>Chironominae</taxon>
        <taxon>Chironomus</taxon>
    </lineage>
</organism>
<keyword evidence="1" id="KW-0444">Lipid biosynthesis</keyword>
<keyword evidence="1" id="KW-0443">Lipid metabolism</keyword>
<dbReference type="GO" id="GO:0006646">
    <property type="term" value="P:phosphatidylethanolamine biosynthetic process"/>
    <property type="evidence" value="ECO:0007669"/>
    <property type="project" value="TreeGrafter"/>
</dbReference>
<dbReference type="EC" id="2.7.1.82" evidence="5"/>
<proteinExistence type="inferred from homology"/>
<dbReference type="Proteomes" id="UP001153620">
    <property type="component" value="Chromosome 4"/>
</dbReference>
<dbReference type="Gene3D" id="3.30.200.20">
    <property type="entry name" value="Phosphorylase Kinase, domain 1"/>
    <property type="match status" value="1"/>
</dbReference>
<evidence type="ECO:0000256" key="4">
    <source>
        <dbReference type="ARBA" id="ARBA00038211"/>
    </source>
</evidence>
<dbReference type="PANTHER" id="PTHR22603:SF66">
    <property type="entry name" value="ETHANOLAMINE KINASE"/>
    <property type="match status" value="1"/>
</dbReference>
<dbReference type="AlphaFoldDB" id="A0A9N9WZJ3"/>
<keyword evidence="2" id="KW-1208">Phospholipid metabolism</keyword>
<protein>
    <recommendedName>
        <fullName evidence="5">ethanolamine kinase</fullName>
        <ecNumber evidence="5">2.7.1.82</ecNumber>
    </recommendedName>
</protein>